<keyword evidence="1" id="KW-0472">Membrane</keyword>
<gene>
    <name evidence="2" type="ORF">D7Z94_23870</name>
</gene>
<name>A0A3B0BU26_9FLAO</name>
<proteinExistence type="predicted"/>
<sequence>MAVFGELILGIGLVIFGSYLTKKMVRKGIKDYIDVRGLSVGIAALIGGGYLMIISMLNLSG</sequence>
<evidence type="ECO:0000313" key="3">
    <source>
        <dbReference type="Proteomes" id="UP000276603"/>
    </source>
</evidence>
<dbReference type="Proteomes" id="UP000276603">
    <property type="component" value="Unassembled WGS sequence"/>
</dbReference>
<feature type="transmembrane region" description="Helical" evidence="1">
    <location>
        <begin position="6"/>
        <end position="25"/>
    </location>
</feature>
<feature type="transmembrane region" description="Helical" evidence="1">
    <location>
        <begin position="37"/>
        <end position="57"/>
    </location>
</feature>
<evidence type="ECO:0000313" key="2">
    <source>
        <dbReference type="EMBL" id="RKN76823.1"/>
    </source>
</evidence>
<keyword evidence="1" id="KW-0812">Transmembrane</keyword>
<keyword evidence="3" id="KW-1185">Reference proteome</keyword>
<dbReference type="EMBL" id="RBCJ01000006">
    <property type="protein sequence ID" value="RKN76823.1"/>
    <property type="molecule type" value="Genomic_DNA"/>
</dbReference>
<keyword evidence="1" id="KW-1133">Transmembrane helix</keyword>
<organism evidence="2 3">
    <name type="scientific">Ulvibacterium marinum</name>
    <dbReference type="NCBI Taxonomy" id="2419782"/>
    <lineage>
        <taxon>Bacteria</taxon>
        <taxon>Pseudomonadati</taxon>
        <taxon>Bacteroidota</taxon>
        <taxon>Flavobacteriia</taxon>
        <taxon>Flavobacteriales</taxon>
        <taxon>Flavobacteriaceae</taxon>
        <taxon>Ulvibacterium</taxon>
    </lineage>
</organism>
<reference evidence="2 3" key="1">
    <citation type="submission" date="2018-10" db="EMBL/GenBank/DDBJ databases">
        <title>Ulvibacterium marinum gen. nov., sp. nov., a novel marine bacterium of the family Flavobacteriaceae, isolated from a culture of the green alga Ulva prolifera.</title>
        <authorList>
            <person name="Zhang Z."/>
        </authorList>
    </citation>
    <scope>NUCLEOTIDE SEQUENCE [LARGE SCALE GENOMIC DNA]</scope>
    <source>
        <strain evidence="2 3">CCMM003</strain>
    </source>
</reference>
<protein>
    <submittedName>
        <fullName evidence="2">Uncharacterized protein</fullName>
    </submittedName>
</protein>
<comment type="caution">
    <text evidence="2">The sequence shown here is derived from an EMBL/GenBank/DDBJ whole genome shotgun (WGS) entry which is preliminary data.</text>
</comment>
<accession>A0A3B0BU26</accession>
<evidence type="ECO:0000256" key="1">
    <source>
        <dbReference type="SAM" id="Phobius"/>
    </source>
</evidence>
<dbReference type="AlphaFoldDB" id="A0A3B0BU26"/>
<dbReference type="RefSeq" id="WP_120714170.1">
    <property type="nucleotide sequence ID" value="NZ_RBCJ01000006.1"/>
</dbReference>